<name>A0AAX3DEY8_9CAUD</name>
<organism evidence="1 2">
    <name type="scientific">Klebsiella phage KP13MC5-2</name>
    <dbReference type="NCBI Taxonomy" id="2985664"/>
    <lineage>
        <taxon>Viruses</taxon>
        <taxon>Duplodnaviria</taxon>
        <taxon>Heunggongvirae</taxon>
        <taxon>Uroviricota</taxon>
        <taxon>Caudoviricetes</taxon>
        <taxon>Autographivirales</taxon>
        <taxon>Autotranscriptaviridae</taxon>
        <taxon>Studiervirinae</taxon>
        <taxon>Teetrevirus</taxon>
        <taxon>Teetrevirus KP13MC52</taxon>
    </lineage>
</organism>
<evidence type="ECO:0008006" key="3">
    <source>
        <dbReference type="Google" id="ProtNLM"/>
    </source>
</evidence>
<dbReference type="InterPro" id="IPR057548">
    <property type="entry name" value="S-AdoMet_lyase-like"/>
</dbReference>
<evidence type="ECO:0000313" key="2">
    <source>
        <dbReference type="Proteomes" id="UP001156290"/>
    </source>
</evidence>
<proteinExistence type="predicted"/>
<evidence type="ECO:0000313" key="1">
    <source>
        <dbReference type="EMBL" id="UYL05841.1"/>
    </source>
</evidence>
<accession>A0AAX3DEY8</accession>
<keyword evidence="2" id="KW-1185">Reference proteome</keyword>
<protein>
    <recommendedName>
        <fullName evidence="3">S-adenosyl-L-methionine hydrolase</fullName>
    </recommendedName>
</protein>
<gene>
    <name evidence="1" type="ORF">JLBLGABF_00041</name>
</gene>
<reference evidence="1 2" key="1">
    <citation type="submission" date="2022-10" db="EMBL/GenBank/DDBJ databases">
        <title>Bacteriophage therapy against pathological Klebsiella pneumoniae that determine the clinical course of primary sclerosing cholangitis.</title>
        <authorList>
            <person name="Ichikawa M."/>
            <person name="Nakamoto N."/>
            <person name="Kredo-Russo S."/>
            <person name="Weinstock E."/>
            <person name="Weiner I.N."/>
            <person name="Khabra E."/>
            <person name="Ben-Ishay N."/>
            <person name="Inbar D."/>
            <person name="Kowalsman N."/>
            <person name="Mordoch R."/>
            <person name="Nicenboim J."/>
            <person name="Golembo M."/>
            <person name="Zak N.B."/>
            <person name="Suzuki T."/>
            <person name="Miyamoto K."/>
            <person name="Teratani T."/>
            <person name="Fujimori S."/>
            <person name="Aoto Y."/>
            <person name="Konda M."/>
            <person name="Hayashi N."/>
            <person name="Chu P.-S."/>
            <person name="Taniki N."/>
            <person name="Morikawa R."/>
            <person name="Kasuga R."/>
            <person name="Tabuchi T."/>
            <person name="Sugimoto S."/>
            <person name="Mikami Y."/>
            <person name="Shiota A."/>
            <person name="Bassan M."/>
            <person name="Kanai T."/>
        </authorList>
    </citation>
    <scope>NUCLEOTIDE SEQUENCE [LARGE SCALE GENOMIC DNA]</scope>
</reference>
<dbReference type="EMBL" id="OP617747">
    <property type="protein sequence ID" value="UYL05841.1"/>
    <property type="molecule type" value="Genomic_DNA"/>
</dbReference>
<sequence length="166" mass="18800">MDNIQPANQHEVNQMIFTKEPANVFYVLVSAFRSNLDDEVNMSRHRHMVSELRAAPGIYGELESTDLTGCYRESIALAPTEEKTMRVLCKNKEQALNVARLACNEWEQDCVLVYKSQTHTAGLVYAKGIDGYKAERLPGSFQEVPKGAPLQGCFTIDEFGRRWQVQ</sequence>
<dbReference type="Proteomes" id="UP001156290">
    <property type="component" value="Segment"/>
</dbReference>
<dbReference type="Pfam" id="PF23780">
    <property type="entry name" value="S-AdoMet_lyase"/>
    <property type="match status" value="1"/>
</dbReference>